<evidence type="ECO:0000256" key="1">
    <source>
        <dbReference type="ARBA" id="ARBA00005250"/>
    </source>
</evidence>
<dbReference type="Proteomes" id="UP000054977">
    <property type="component" value="Unassembled WGS sequence"/>
</dbReference>
<dbReference type="InterPro" id="IPR036866">
    <property type="entry name" value="RibonucZ/Hydroxyglut_hydro"/>
</dbReference>
<evidence type="ECO:0000259" key="2">
    <source>
        <dbReference type="SMART" id="SM00849"/>
    </source>
</evidence>
<feature type="domain" description="Metallo-beta-lactamase" evidence="2">
    <location>
        <begin position="31"/>
        <end position="234"/>
    </location>
</feature>
<dbReference type="InterPro" id="IPR050855">
    <property type="entry name" value="NDM-1-like"/>
</dbReference>
<dbReference type="InterPro" id="IPR001279">
    <property type="entry name" value="Metallo-B-lactamas"/>
</dbReference>
<dbReference type="Gene3D" id="3.60.15.10">
    <property type="entry name" value="Ribonuclease Z/Hydroxyacylglutathione hydrolase-like"/>
    <property type="match status" value="1"/>
</dbReference>
<dbReference type="AlphaFoldDB" id="A0A158J712"/>
<keyword evidence="3" id="KW-0378">Hydrolase</keyword>
<dbReference type="SMART" id="SM00849">
    <property type="entry name" value="Lactamase_B"/>
    <property type="match status" value="1"/>
</dbReference>
<dbReference type="SUPFAM" id="SSF56281">
    <property type="entry name" value="Metallo-hydrolase/oxidoreductase"/>
    <property type="match status" value="1"/>
</dbReference>
<dbReference type="RefSeq" id="WP_087670623.1">
    <property type="nucleotide sequence ID" value="NZ_FCNW02000063.1"/>
</dbReference>
<evidence type="ECO:0000313" key="3">
    <source>
        <dbReference type="EMBL" id="SAL64667.1"/>
    </source>
</evidence>
<reference evidence="3" key="1">
    <citation type="submission" date="2016-01" db="EMBL/GenBank/DDBJ databases">
        <authorList>
            <person name="Peeters C."/>
        </authorList>
    </citation>
    <scope>NUCLEOTIDE SEQUENCE [LARGE SCALE GENOMIC DNA]</scope>
    <source>
        <strain evidence="3">LMG 22934</strain>
    </source>
</reference>
<dbReference type="EMBL" id="FCNW02000063">
    <property type="protein sequence ID" value="SAL64667.1"/>
    <property type="molecule type" value="Genomic_DNA"/>
</dbReference>
<keyword evidence="4" id="KW-1185">Reference proteome</keyword>
<proteinExistence type="inferred from homology"/>
<gene>
    <name evidence="3" type="ORF">AWB65_06073</name>
</gene>
<accession>A0A158J712</accession>
<dbReference type="STRING" id="326474.AWB65_06073"/>
<protein>
    <submittedName>
        <fullName evidence="3">Hydroxyacylglutathione hydrolase</fullName>
    </submittedName>
</protein>
<name>A0A158J712_9BURK</name>
<dbReference type="Pfam" id="PF00753">
    <property type="entry name" value="Lactamase_B"/>
    <property type="match status" value="1"/>
</dbReference>
<dbReference type="GO" id="GO:0016787">
    <property type="term" value="F:hydrolase activity"/>
    <property type="evidence" value="ECO:0007669"/>
    <property type="project" value="UniProtKB-KW"/>
</dbReference>
<dbReference type="GO" id="GO:0017001">
    <property type="term" value="P:antibiotic catabolic process"/>
    <property type="evidence" value="ECO:0007669"/>
    <property type="project" value="UniProtKB-ARBA"/>
</dbReference>
<dbReference type="PANTHER" id="PTHR42951:SF4">
    <property type="entry name" value="ACYL-COENZYME A THIOESTERASE MBLAC2"/>
    <property type="match status" value="1"/>
</dbReference>
<dbReference type="OrthoDB" id="5443440at2"/>
<sequence length="255" mass="28513">MLPIADRWFELKRISDEITLLLEPHVVPLMRCNIWHVRGRDRDLMIDTGMGIASLRDAARHLLQKDVTAVATHTHSDHVGGHHEFEHTLVHELEAENLRSPRERGTLLASVLGEAAIRRYSAFGYPFDGDLITALPHAEYQMSEYRLRGAPVTKTVTEGDVVDLGDRHFEVLHLPGHSPGSIGLWEAASGTLFSGDAIYDGPLLDEIKGADIPAYVRTMKRLRELPVRVVHAGHDTSFGRERLVTLIDAYLAKRA</sequence>
<dbReference type="PANTHER" id="PTHR42951">
    <property type="entry name" value="METALLO-BETA-LACTAMASE DOMAIN-CONTAINING"/>
    <property type="match status" value="1"/>
</dbReference>
<organism evidence="3 4">
    <name type="scientific">Caballeronia humi</name>
    <dbReference type="NCBI Taxonomy" id="326474"/>
    <lineage>
        <taxon>Bacteria</taxon>
        <taxon>Pseudomonadati</taxon>
        <taxon>Pseudomonadota</taxon>
        <taxon>Betaproteobacteria</taxon>
        <taxon>Burkholderiales</taxon>
        <taxon>Burkholderiaceae</taxon>
        <taxon>Caballeronia</taxon>
    </lineage>
</organism>
<comment type="similarity">
    <text evidence="1">Belongs to the metallo-beta-lactamase superfamily. Class-B beta-lactamase family.</text>
</comment>
<comment type="caution">
    <text evidence="3">The sequence shown here is derived from an EMBL/GenBank/DDBJ whole genome shotgun (WGS) entry which is preliminary data.</text>
</comment>
<evidence type="ECO:0000313" key="4">
    <source>
        <dbReference type="Proteomes" id="UP000054977"/>
    </source>
</evidence>